<evidence type="ECO:0000256" key="3">
    <source>
        <dbReference type="SAM" id="Phobius"/>
    </source>
</evidence>
<keyword evidence="1" id="KW-0175">Coiled coil</keyword>
<evidence type="ECO:0000256" key="1">
    <source>
        <dbReference type="SAM" id="Coils"/>
    </source>
</evidence>
<keyword evidence="3" id="KW-0472">Membrane</keyword>
<evidence type="ECO:0000313" key="4">
    <source>
        <dbReference type="EMBL" id="EPS97776.1"/>
    </source>
</evidence>
<feature type="coiled-coil region" evidence="1">
    <location>
        <begin position="97"/>
        <end position="151"/>
    </location>
</feature>
<proteinExistence type="predicted"/>
<keyword evidence="3" id="KW-0812">Transmembrane</keyword>
<reference evidence="4 5" key="1">
    <citation type="journal article" date="2012" name="Science">
        <title>The Paleozoic origin of enzymatic lignin decomposition reconstructed from 31 fungal genomes.</title>
        <authorList>
            <person name="Floudas D."/>
            <person name="Binder M."/>
            <person name="Riley R."/>
            <person name="Barry K."/>
            <person name="Blanchette R.A."/>
            <person name="Henrissat B."/>
            <person name="Martinez A.T."/>
            <person name="Otillar R."/>
            <person name="Spatafora J.W."/>
            <person name="Yadav J.S."/>
            <person name="Aerts A."/>
            <person name="Benoit I."/>
            <person name="Boyd A."/>
            <person name="Carlson A."/>
            <person name="Copeland A."/>
            <person name="Coutinho P.M."/>
            <person name="de Vries R.P."/>
            <person name="Ferreira P."/>
            <person name="Findley K."/>
            <person name="Foster B."/>
            <person name="Gaskell J."/>
            <person name="Glotzer D."/>
            <person name="Gorecki P."/>
            <person name="Heitman J."/>
            <person name="Hesse C."/>
            <person name="Hori C."/>
            <person name="Igarashi K."/>
            <person name="Jurgens J.A."/>
            <person name="Kallen N."/>
            <person name="Kersten P."/>
            <person name="Kohler A."/>
            <person name="Kuees U."/>
            <person name="Kumar T.K.A."/>
            <person name="Kuo A."/>
            <person name="LaButti K."/>
            <person name="Larrondo L.F."/>
            <person name="Lindquist E."/>
            <person name="Ling A."/>
            <person name="Lombard V."/>
            <person name="Lucas S."/>
            <person name="Lundell T."/>
            <person name="Martin R."/>
            <person name="McLaughlin D.J."/>
            <person name="Morgenstern I."/>
            <person name="Morin E."/>
            <person name="Murat C."/>
            <person name="Nagy L.G."/>
            <person name="Nolan M."/>
            <person name="Ohm R.A."/>
            <person name="Patyshakuliyeva A."/>
            <person name="Rokas A."/>
            <person name="Ruiz-Duenas F.J."/>
            <person name="Sabat G."/>
            <person name="Salamov A."/>
            <person name="Samejima M."/>
            <person name="Schmutz J."/>
            <person name="Slot J.C."/>
            <person name="St John F."/>
            <person name="Stenlid J."/>
            <person name="Sun H."/>
            <person name="Sun S."/>
            <person name="Syed K."/>
            <person name="Tsang A."/>
            <person name="Wiebenga A."/>
            <person name="Young D."/>
            <person name="Pisabarro A."/>
            <person name="Eastwood D.C."/>
            <person name="Martin F."/>
            <person name="Cullen D."/>
            <person name="Grigoriev I.V."/>
            <person name="Hibbett D.S."/>
        </authorList>
    </citation>
    <scope>NUCLEOTIDE SEQUENCE</scope>
    <source>
        <strain evidence="5">FP-58527</strain>
    </source>
</reference>
<dbReference type="InParanoid" id="S8DXL4"/>
<dbReference type="HOGENOM" id="CLU_1310155_0_0_1"/>
<dbReference type="EMBL" id="KE504173">
    <property type="protein sequence ID" value="EPS97776.1"/>
    <property type="molecule type" value="Genomic_DNA"/>
</dbReference>
<organism evidence="4 5">
    <name type="scientific">Fomitopsis schrenkii</name>
    <name type="common">Brown rot fungus</name>
    <dbReference type="NCBI Taxonomy" id="2126942"/>
    <lineage>
        <taxon>Eukaryota</taxon>
        <taxon>Fungi</taxon>
        <taxon>Dikarya</taxon>
        <taxon>Basidiomycota</taxon>
        <taxon>Agaricomycotina</taxon>
        <taxon>Agaricomycetes</taxon>
        <taxon>Polyporales</taxon>
        <taxon>Fomitopsis</taxon>
    </lineage>
</organism>
<feature type="compositionally biased region" description="Acidic residues" evidence="2">
    <location>
        <begin position="16"/>
        <end position="26"/>
    </location>
</feature>
<sequence length="210" mass="23374">MAPGSSARTGKRLEDPGDIIEISDSEDSAKAANAAMGSKPPRTLGVGGHLDAISKEFEQLNVRVRECSATVAEAREVRSLKAKLREETKRTADAVTAKDLKDELGEQQKRVAHLRECREKLSEQEANAKRVQELELELMTRENNATELNRSFAILMGCLAGTYFANYVWTVGSGRHWLNMRMPKHTRQTCKIIAMHYTTPILTLRCASTS</sequence>
<keyword evidence="5" id="KW-1185">Reference proteome</keyword>
<feature type="region of interest" description="Disordered" evidence="2">
    <location>
        <begin position="1"/>
        <end position="43"/>
    </location>
</feature>
<accession>S8DXL4</accession>
<protein>
    <submittedName>
        <fullName evidence="4">Uncharacterized protein</fullName>
    </submittedName>
</protein>
<name>S8DXL4_FOMSC</name>
<keyword evidence="3" id="KW-1133">Transmembrane helix</keyword>
<evidence type="ECO:0000313" key="5">
    <source>
        <dbReference type="Proteomes" id="UP000015241"/>
    </source>
</evidence>
<evidence type="ECO:0000256" key="2">
    <source>
        <dbReference type="SAM" id="MobiDB-lite"/>
    </source>
</evidence>
<feature type="transmembrane region" description="Helical" evidence="3">
    <location>
        <begin position="152"/>
        <end position="172"/>
    </location>
</feature>
<dbReference type="Proteomes" id="UP000015241">
    <property type="component" value="Unassembled WGS sequence"/>
</dbReference>
<dbReference type="AlphaFoldDB" id="S8DXL4"/>
<dbReference type="STRING" id="743788.S8DXL4"/>
<gene>
    <name evidence="4" type="ORF">FOMPIDRAFT_110230</name>
</gene>